<accession>A0ABD5NPJ7</accession>
<organism evidence="2 3">
    <name type="scientific">Halovivax cerinus</name>
    <dbReference type="NCBI Taxonomy" id="1487865"/>
    <lineage>
        <taxon>Archaea</taxon>
        <taxon>Methanobacteriati</taxon>
        <taxon>Methanobacteriota</taxon>
        <taxon>Stenosarchaea group</taxon>
        <taxon>Halobacteria</taxon>
        <taxon>Halobacteriales</taxon>
        <taxon>Natrialbaceae</taxon>
        <taxon>Halovivax</taxon>
    </lineage>
</organism>
<proteinExistence type="predicted"/>
<gene>
    <name evidence="2" type="ORF">ACFOUR_11885</name>
</gene>
<name>A0ABD5NPJ7_9EURY</name>
<keyword evidence="3" id="KW-1185">Reference proteome</keyword>
<dbReference type="GeneID" id="73902669"/>
<reference evidence="2 3" key="1">
    <citation type="journal article" date="2019" name="Int. J. Syst. Evol. Microbiol.">
        <title>The Global Catalogue of Microorganisms (GCM) 10K type strain sequencing project: providing services to taxonomists for standard genome sequencing and annotation.</title>
        <authorList>
            <consortium name="The Broad Institute Genomics Platform"/>
            <consortium name="The Broad Institute Genome Sequencing Center for Infectious Disease"/>
            <person name="Wu L."/>
            <person name="Ma J."/>
        </authorList>
    </citation>
    <scope>NUCLEOTIDE SEQUENCE [LARGE SCALE GENOMIC DNA]</scope>
    <source>
        <strain evidence="2 3">IBRC-M 10256</strain>
    </source>
</reference>
<sequence length="61" mass="6823">MAFSRILLRDRTPHSGYSSHPEGLLHSQRTAAEESRLAGFWRDAVLALAEVLSTPVRFENA</sequence>
<protein>
    <submittedName>
        <fullName evidence="2">Uncharacterized protein</fullName>
    </submittedName>
</protein>
<feature type="region of interest" description="Disordered" evidence="1">
    <location>
        <begin position="1"/>
        <end position="25"/>
    </location>
</feature>
<evidence type="ECO:0000313" key="2">
    <source>
        <dbReference type="EMBL" id="MFC3959064.1"/>
    </source>
</evidence>
<evidence type="ECO:0000256" key="1">
    <source>
        <dbReference type="SAM" id="MobiDB-lite"/>
    </source>
</evidence>
<dbReference type="AlphaFoldDB" id="A0ABD5NPJ7"/>
<dbReference type="RefSeq" id="WP_256533538.1">
    <property type="nucleotide sequence ID" value="NZ_CP101824.1"/>
</dbReference>
<comment type="caution">
    <text evidence="2">The sequence shown here is derived from an EMBL/GenBank/DDBJ whole genome shotgun (WGS) entry which is preliminary data.</text>
</comment>
<dbReference type="EMBL" id="JBHSAQ010000010">
    <property type="protein sequence ID" value="MFC3959064.1"/>
    <property type="molecule type" value="Genomic_DNA"/>
</dbReference>
<evidence type="ECO:0000313" key="3">
    <source>
        <dbReference type="Proteomes" id="UP001595846"/>
    </source>
</evidence>
<dbReference type="Proteomes" id="UP001595846">
    <property type="component" value="Unassembled WGS sequence"/>
</dbReference>